<dbReference type="PRINTS" id="PR00094">
    <property type="entry name" value="ADENYLTKNASE"/>
</dbReference>
<organism evidence="7 8">
    <name type="scientific">Candidatus Wildermuthbacteria bacterium GWA2_46_15</name>
    <dbReference type="NCBI Taxonomy" id="1802443"/>
    <lineage>
        <taxon>Bacteria</taxon>
        <taxon>Candidatus Wildermuthiibacteriota</taxon>
    </lineage>
</organism>
<keyword evidence="3 6" id="KW-0547">Nucleotide-binding</keyword>
<dbReference type="STRING" id="1802443.A2117_00520"/>
<dbReference type="GO" id="GO:0004017">
    <property type="term" value="F:AMP kinase activity"/>
    <property type="evidence" value="ECO:0007669"/>
    <property type="project" value="UniProtKB-EC"/>
</dbReference>
<sequence>MGKNGKKQVVIIMGAPGSGKGTQATLVSDKLSLYYLETSKLLEAAFNSPKTKSVVGADGKRYSMTAEKKIWLSGELNSMPFTLSLISEKIKRVFEGGDGLLLAGSPRRVSEAELLVPFLVKLYGKQNIKTVLLEIPAKESIFRNSHRKFCALMRHPILYSRENAKLNYCPLDGSKLVARKGLDDPKTITVRLERYKEETLPIVNYLKKNGFSVKKVNGLPAPAVVFANILKVLGEK</sequence>
<evidence type="ECO:0000256" key="3">
    <source>
        <dbReference type="ARBA" id="ARBA00022741"/>
    </source>
</evidence>
<name>A0A1G2QPE4_9BACT</name>
<comment type="catalytic activity">
    <reaction evidence="6">
        <text>AMP + ATP = 2 ADP</text>
        <dbReference type="Rhea" id="RHEA:12973"/>
        <dbReference type="ChEBI" id="CHEBI:30616"/>
        <dbReference type="ChEBI" id="CHEBI:456215"/>
        <dbReference type="ChEBI" id="CHEBI:456216"/>
        <dbReference type="EC" id="2.7.4.3"/>
    </reaction>
</comment>
<evidence type="ECO:0000313" key="8">
    <source>
        <dbReference type="Proteomes" id="UP000179245"/>
    </source>
</evidence>
<dbReference type="InterPro" id="IPR027417">
    <property type="entry name" value="P-loop_NTPase"/>
</dbReference>
<evidence type="ECO:0000256" key="1">
    <source>
        <dbReference type="ARBA" id="ARBA00022679"/>
    </source>
</evidence>
<dbReference type="InterPro" id="IPR000850">
    <property type="entry name" value="Adenylat/UMP-CMP_kin"/>
</dbReference>
<evidence type="ECO:0000313" key="7">
    <source>
        <dbReference type="EMBL" id="OHA62328.1"/>
    </source>
</evidence>
<accession>A0A1G2QPE4</accession>
<keyword evidence="1 5" id="KW-0808">Transferase</keyword>
<evidence type="ECO:0000256" key="4">
    <source>
        <dbReference type="ARBA" id="ARBA00022777"/>
    </source>
</evidence>
<keyword evidence="2" id="KW-0545">Nucleotide biosynthesis</keyword>
<dbReference type="CDD" id="cd01428">
    <property type="entry name" value="ADK"/>
    <property type="match status" value="1"/>
</dbReference>
<dbReference type="Pfam" id="PF00406">
    <property type="entry name" value="ADK"/>
    <property type="match status" value="1"/>
</dbReference>
<proteinExistence type="inferred from homology"/>
<comment type="caution">
    <text evidence="7">The sequence shown here is derived from an EMBL/GenBank/DDBJ whole genome shotgun (WGS) entry which is preliminary data.</text>
</comment>
<reference evidence="7 8" key="1">
    <citation type="journal article" date="2016" name="Nat. Commun.">
        <title>Thousands of microbial genomes shed light on interconnected biogeochemical processes in an aquifer system.</title>
        <authorList>
            <person name="Anantharaman K."/>
            <person name="Brown C.T."/>
            <person name="Hug L.A."/>
            <person name="Sharon I."/>
            <person name="Castelle C.J."/>
            <person name="Probst A.J."/>
            <person name="Thomas B.C."/>
            <person name="Singh A."/>
            <person name="Wilkins M.J."/>
            <person name="Karaoz U."/>
            <person name="Brodie E.L."/>
            <person name="Williams K.H."/>
            <person name="Hubbard S.S."/>
            <person name="Banfield J.F."/>
        </authorList>
    </citation>
    <scope>NUCLEOTIDE SEQUENCE [LARGE SCALE GENOMIC DNA]</scope>
</reference>
<dbReference type="GO" id="GO:0005524">
    <property type="term" value="F:ATP binding"/>
    <property type="evidence" value="ECO:0007669"/>
    <property type="project" value="UniProtKB-KW"/>
</dbReference>
<dbReference type="PANTHER" id="PTHR23359">
    <property type="entry name" value="NUCLEOTIDE KINASE"/>
    <property type="match status" value="1"/>
</dbReference>
<dbReference type="GO" id="GO:0005737">
    <property type="term" value="C:cytoplasm"/>
    <property type="evidence" value="ECO:0007669"/>
    <property type="project" value="UniProtKB-SubCell"/>
</dbReference>
<keyword evidence="4 5" id="KW-0418">Kinase</keyword>
<comment type="subcellular location">
    <subcellularLocation>
        <location evidence="6">Cytoplasm</location>
    </subcellularLocation>
</comment>
<gene>
    <name evidence="7" type="ORF">A2117_00520</name>
</gene>
<keyword evidence="6" id="KW-0067">ATP-binding</keyword>
<dbReference type="Gene3D" id="3.40.50.300">
    <property type="entry name" value="P-loop containing nucleotide triphosphate hydrolases"/>
    <property type="match status" value="1"/>
</dbReference>
<comment type="subunit">
    <text evidence="6">Monomer.</text>
</comment>
<comment type="similarity">
    <text evidence="5">Belongs to the adenylate kinase family.</text>
</comment>
<dbReference type="Proteomes" id="UP000179245">
    <property type="component" value="Unassembled WGS sequence"/>
</dbReference>
<dbReference type="AlphaFoldDB" id="A0A1G2QPE4"/>
<evidence type="ECO:0000256" key="5">
    <source>
        <dbReference type="RuleBase" id="RU003330"/>
    </source>
</evidence>
<dbReference type="EC" id="2.7.4.3" evidence="6"/>
<dbReference type="EMBL" id="MHTO01000017">
    <property type="protein sequence ID" value="OHA62328.1"/>
    <property type="molecule type" value="Genomic_DNA"/>
</dbReference>
<evidence type="ECO:0000256" key="6">
    <source>
        <dbReference type="RuleBase" id="RU003331"/>
    </source>
</evidence>
<evidence type="ECO:0000256" key="2">
    <source>
        <dbReference type="ARBA" id="ARBA00022727"/>
    </source>
</evidence>
<dbReference type="SUPFAM" id="SSF52540">
    <property type="entry name" value="P-loop containing nucleoside triphosphate hydrolases"/>
    <property type="match status" value="1"/>
</dbReference>
<protein>
    <recommendedName>
        <fullName evidence="6">Adenylate kinase</fullName>
        <ecNumber evidence="6">2.7.4.3</ecNumber>
    </recommendedName>
</protein>